<gene>
    <name evidence="8" type="ORF">Poli38472_008870</name>
</gene>
<feature type="zinc finger region" description="TRAF-type" evidence="5">
    <location>
        <begin position="1033"/>
        <end position="1085"/>
    </location>
</feature>
<feature type="domain" description="TRAF-type" evidence="7">
    <location>
        <begin position="2247"/>
        <end position="2297"/>
    </location>
</feature>
<reference evidence="8" key="1">
    <citation type="submission" date="2019-03" db="EMBL/GenBank/DDBJ databases">
        <title>Long read genome sequence of the mycoparasitic Pythium oligandrum ATCC 38472 isolated from sugarbeet rhizosphere.</title>
        <authorList>
            <person name="Gaulin E."/>
        </authorList>
    </citation>
    <scope>NUCLEOTIDE SEQUENCE</scope>
    <source>
        <strain evidence="8">ATCC 38472_TT</strain>
    </source>
</reference>
<feature type="repeat" description="ANK" evidence="4">
    <location>
        <begin position="1765"/>
        <end position="1797"/>
    </location>
</feature>
<feature type="domain" description="TRAF-type" evidence="7">
    <location>
        <begin position="2561"/>
        <end position="2615"/>
    </location>
</feature>
<name>A0A8K1FE35_PYTOL</name>
<evidence type="ECO:0000256" key="1">
    <source>
        <dbReference type="ARBA" id="ARBA00022723"/>
    </source>
</evidence>
<dbReference type="InterPro" id="IPR013083">
    <property type="entry name" value="Znf_RING/FYVE/PHD"/>
</dbReference>
<feature type="zinc finger region" description="TRAF-type" evidence="5">
    <location>
        <begin position="2365"/>
        <end position="2414"/>
    </location>
</feature>
<keyword evidence="4" id="KW-0040">ANK repeat</keyword>
<feature type="domain" description="TRAF-type" evidence="7">
    <location>
        <begin position="977"/>
        <end position="1021"/>
    </location>
</feature>
<keyword evidence="3 5" id="KW-0862">Zinc</keyword>
<evidence type="ECO:0000256" key="4">
    <source>
        <dbReference type="PROSITE-ProRule" id="PRU00023"/>
    </source>
</evidence>
<feature type="zinc finger region" description="TRAF-type" evidence="5">
    <location>
        <begin position="1197"/>
        <end position="1243"/>
    </location>
</feature>
<feature type="zinc finger region" description="TRAF-type" evidence="5">
    <location>
        <begin position="977"/>
        <end position="1021"/>
    </location>
</feature>
<evidence type="ECO:0000313" key="9">
    <source>
        <dbReference type="Proteomes" id="UP000794436"/>
    </source>
</evidence>
<feature type="zinc finger region" description="TRAF-type" evidence="5">
    <location>
        <begin position="611"/>
        <end position="657"/>
    </location>
</feature>
<evidence type="ECO:0000313" key="8">
    <source>
        <dbReference type="EMBL" id="TMW56222.1"/>
    </source>
</evidence>
<feature type="zinc finger region" description="TRAF-type" evidence="5">
    <location>
        <begin position="2421"/>
        <end position="2476"/>
    </location>
</feature>
<dbReference type="SMART" id="SM00248">
    <property type="entry name" value="ANK"/>
    <property type="match status" value="13"/>
</dbReference>
<dbReference type="PROSITE" id="PS50145">
    <property type="entry name" value="ZF_TRAF"/>
    <property type="match status" value="13"/>
</dbReference>
<feature type="domain" description="TRAF-type" evidence="7">
    <location>
        <begin position="2421"/>
        <end position="2476"/>
    </location>
</feature>
<feature type="zinc finger region" description="TRAF-type" evidence="5">
    <location>
        <begin position="669"/>
        <end position="717"/>
    </location>
</feature>
<evidence type="ECO:0000256" key="2">
    <source>
        <dbReference type="ARBA" id="ARBA00022771"/>
    </source>
</evidence>
<sequence>MDSRLLQSPLRRSVRSKYLVSPADKKALPRKRLRPLDTSNVSTSSTTSAQLPSRTAVSTYEASLQRRDFAQALWLIENGDVPIDYETIGGETVLLAAISAKNEAIVRLILARHDAPSINCRNRHGYSPLMKAVAAAAPFAEASHALKGVHNNNHSPDDDDVYDNAMVSCILSYTPDLQQRDAAGHTAADWARRTENSGALALLHAQFEQQLAMHEDVSSHESQLRESETLLRRHEALASQLAVLLRQPLLQEDDLMRFLRNVPPDLTLEAVNAAYRSYQIIVKRLNRVADPCFHAVYLVNRETNDGWTPLTKAAACGFAEVFPLSLSLGGDLGLESVRLRHTPLTWASYCGHEGVVLYLLRRPELDVVQQTQEGKTALMHAIANGQTTIVRHLLHAMEIRSVEESRGRRGKSKDTFNSDEVIDRIVETVREDGDGESRLRREVLARTPRRRARPMSQSKTEEWHVVFDRWLTMPDRDGNDALALATLRRRAVEEENDSKMLDSTVKIHEMLQAAQQHAFDHAAYVYTHKERTQMTACRFTGCDFRAPRDLLPKHELHECPKRSIPCERCGESVVYEEQSVHNAFRCIARRVACGNQPFGCSAVLEVQEKAAHERNHCRKRRVPCRRECGRVDLMYDQRETHETSQCPLRLVECTMFCGAAPFPANTRRVHGRKHCIKRLLPCENGCGLNIPLDTMPFHVETLCELRLVPCKWAHNGCDVRIRGAFETRTQHEERDCAFRVVSCRHDACEMRDVLLSGFLDEHYVWQCLFELKVCPNGCGVELPEHEVDAHALYVCPQRLTNCRLDLCGKTLLLYDVEFAREPTERMLTSGSAIADTTDAHLVLRAMEQRHERLESFLIKLRDFPDGPSTEIPSILTVEFTRNNVLSWLEAQETKLLEEMNRIKQKQQTQALRVRVLSFDGEKQRHLAEFLDKEHDPGHSEWLSLKNCEYEVFQPDHNQAPSSLFQCGQMIAASLEQHEGSDCPLRLVPCPLSCGQLLSIHGLSMHLSKRCNLRNTACRLGCGRVLAFLSLNEHEETECPLRQVFCSSCHLSMPHRSLTVHLERDCEQVSRRCRLGCGQSLPRAEFASHEATSCPKRLVECSQCHASVWFCDLETHTKEECVLRVYGQCDAGCGQTLSFQELTRHALHECVMRPVSCPQCEETMPFRELVTHMTLNCSQRHVFCRRGCGQRLRDVDSSHHEDEECEHRLVLCDNHCGLTVARHLLAVHQTQQCPMRVVTCPHDCGDRLFAYQIEPHAIRCRQRRVACGTGAKGCARPMRLWFQQRRLVGCATHGETGLLWALKTLDEDLVTYFLQNIDSDDIEIEFKNGFTPLTMAAMLGSLAICKLLLRFGADVNHETSRGRTPLQEACMAREPEIVELLLSFRASVMHVNRHGQSVLPLAKSLAAAEVHPETRAARVLKLLKAQDTLEHEHRALLIAIGCSDYEFVARLLQYSNGMNTAVTSLEQLEHDTRVKQEQAEQARADVDESLKLLNESIADTEAKTMQTRRLREQVDDCKAQLARIDRVYDASLARSNALEAEMLSHIREITAQHVATLLNAHTPTDEALVVMKAICMLSGVMPRGRRNASEYTDLEWWKTAQALFMDRSLLQRLRGYRKQHVTPDVMAKMRRECLRHNMSKTSTSEAAEEAEEEAAPVSRLPSLTTLRGNLVGLLASWVKGVEIEYKATAERAILLDKQRKLAASIASHEEALRTAEFEMRVAQRSLPARHEEAESVQERRETAEKALIAAQQRVRAYQLVQHTALNGHTALTFASAIGNEAMAHMLLTHGASAGFSPEEREVSAAHIQLMFRDFIYRTKQRKRLEETHKTKTDEAVDALVRNVAQAFLLTHYLRKRHFLLQTRRVALHEAIYNGFPQIAEILMSQGATLLQKTHVFPIRMVPGSTSRVQAVDKQAVLTLRRRGGWQLVPLVTKRVESTTSDAPETIDPEQVEAIQAPMTIEETLNHAVYRFEAKTFRRDEGGWRHDFTFYSDTKAFVEAAMATLHETQATQKREIFARKNVAKKTKEREALHRALDQAICSRDFVAMAKLLDDGAFADYETKQGTTPLSAACVEERYVRNADGHEVLAVAFLLDRPNNHPFVNFDSSSGRTALVVAAFYGSIHCAQAMIERGASINQQSRKQGTTALMVAAGNGQQAFVEYLLRFPETDVMLTDVNGETAFDHAKHNGFVDIEHVLGAAMGGQRGRVFSSLSAAYGVCKWGCGFMTALEDHVVQQSTITKVVYPLQDHENRECPRRVIACPLGCGISTLWADALKDHLRQECPLRPVPCPQVKCGREVVWNRLTLHSTEECEYRTVLCECGESMTHQKHVLHAQNQCVQRLVPCPAQCRDAENQVSLVRQCELKEHQRSVCPLRRVRCRNGCVANELLFKDREHHETQLCVLRRVSCQWGCEETVLANAQLHHETEECLRRQLACPSKCGAIVVFADLDEHVSTTCPRRLTLCALKCGRKVPLHTMEHHVNAECRRRLVQCALCGEQLQEIDLTTHQTSSCAQRISVCGLCGQSNVPYAHLPRHRSDECRMRQVTCRFNCYIKSLLAHAKDHHEHFECSYRPIYCPLGCGETIIAHNAKRHERECIMRFLTCPGGCGTELRAKDLRGHEPFCPSGALQRSRKS</sequence>
<dbReference type="InterPro" id="IPR036770">
    <property type="entry name" value="Ankyrin_rpt-contain_sf"/>
</dbReference>
<feature type="zinc finger region" description="TRAF-type" evidence="5">
    <location>
        <begin position="2504"/>
        <end position="2549"/>
    </location>
</feature>
<keyword evidence="1 5" id="KW-0479">Metal-binding</keyword>
<feature type="compositionally biased region" description="Low complexity" evidence="6">
    <location>
        <begin position="38"/>
        <end position="48"/>
    </location>
</feature>
<dbReference type="EMBL" id="SPLM01000146">
    <property type="protein sequence ID" value="TMW56222.1"/>
    <property type="molecule type" value="Genomic_DNA"/>
</dbReference>
<feature type="domain" description="TRAF-type" evidence="7">
    <location>
        <begin position="669"/>
        <end position="717"/>
    </location>
</feature>
<dbReference type="Pfam" id="PF12796">
    <property type="entry name" value="Ank_2"/>
    <property type="match status" value="3"/>
</dbReference>
<proteinExistence type="predicted"/>
<evidence type="ECO:0000256" key="3">
    <source>
        <dbReference type="ARBA" id="ARBA00022833"/>
    </source>
</evidence>
<dbReference type="Pfam" id="PF02176">
    <property type="entry name" value="zf-TRAF"/>
    <property type="match status" value="4"/>
</dbReference>
<dbReference type="Gene3D" id="1.20.920.60">
    <property type="match status" value="1"/>
</dbReference>
<dbReference type="SUPFAM" id="SSF48403">
    <property type="entry name" value="Ankyrin repeat"/>
    <property type="match status" value="3"/>
</dbReference>
<feature type="domain" description="TRAF-type" evidence="7">
    <location>
        <begin position="2365"/>
        <end position="2414"/>
    </location>
</feature>
<dbReference type="InterPro" id="IPR002110">
    <property type="entry name" value="Ankyrin_rpt"/>
</dbReference>
<protein>
    <recommendedName>
        <fullName evidence="7">TRAF-type domain-containing protein</fullName>
    </recommendedName>
</protein>
<feature type="zinc finger region" description="TRAF-type" evidence="5">
    <location>
        <begin position="1144"/>
        <end position="1187"/>
    </location>
</feature>
<dbReference type="PANTHER" id="PTHR10131">
    <property type="entry name" value="TNF RECEPTOR ASSOCIATED FACTOR"/>
    <property type="match status" value="1"/>
</dbReference>
<dbReference type="OrthoDB" id="186134at2759"/>
<dbReference type="Gene3D" id="1.25.40.20">
    <property type="entry name" value="Ankyrin repeat-containing domain"/>
    <property type="match status" value="5"/>
</dbReference>
<organism evidence="8 9">
    <name type="scientific">Pythium oligandrum</name>
    <name type="common">Mycoparasitic fungus</name>
    <dbReference type="NCBI Taxonomy" id="41045"/>
    <lineage>
        <taxon>Eukaryota</taxon>
        <taxon>Sar</taxon>
        <taxon>Stramenopiles</taxon>
        <taxon>Oomycota</taxon>
        <taxon>Peronosporomycetes</taxon>
        <taxon>Pythiales</taxon>
        <taxon>Pythiaceae</taxon>
        <taxon>Pythium</taxon>
    </lineage>
</organism>
<dbReference type="Proteomes" id="UP000794436">
    <property type="component" value="Unassembled WGS sequence"/>
</dbReference>
<feature type="domain" description="TRAF-type" evidence="7">
    <location>
        <begin position="2504"/>
        <end position="2549"/>
    </location>
</feature>
<feature type="zinc finger region" description="TRAF-type" evidence="5">
    <location>
        <begin position="2247"/>
        <end position="2297"/>
    </location>
</feature>
<keyword evidence="9" id="KW-1185">Reference proteome</keyword>
<dbReference type="Gene3D" id="3.30.40.10">
    <property type="entry name" value="Zinc/RING finger domain, C3HC4 (zinc finger)"/>
    <property type="match status" value="14"/>
</dbReference>
<feature type="region of interest" description="Disordered" evidence="6">
    <location>
        <begin position="30"/>
        <end position="54"/>
    </location>
</feature>
<feature type="repeat" description="ANK" evidence="4">
    <location>
        <begin position="1360"/>
        <end position="1392"/>
    </location>
</feature>
<accession>A0A8K1FE35</accession>
<evidence type="ECO:0000256" key="5">
    <source>
        <dbReference type="PROSITE-ProRule" id="PRU00207"/>
    </source>
</evidence>
<dbReference type="PROSITE" id="PS50297">
    <property type="entry name" value="ANK_REP_REGION"/>
    <property type="match status" value="4"/>
</dbReference>
<dbReference type="PROSITE" id="PS50096">
    <property type="entry name" value="IQ"/>
    <property type="match status" value="1"/>
</dbReference>
<feature type="domain" description="TRAF-type" evidence="7">
    <location>
        <begin position="1144"/>
        <end position="1187"/>
    </location>
</feature>
<comment type="caution">
    <text evidence="8">The sequence shown here is derived from an EMBL/GenBank/DDBJ whole genome shotgun (WGS) entry which is preliminary data.</text>
</comment>
<feature type="repeat" description="ANK" evidence="4">
    <location>
        <begin position="1327"/>
        <end position="1359"/>
    </location>
</feature>
<evidence type="ECO:0000256" key="6">
    <source>
        <dbReference type="SAM" id="MobiDB-lite"/>
    </source>
</evidence>
<feature type="zinc finger region" description="TRAF-type" evidence="5">
    <location>
        <begin position="762"/>
        <end position="807"/>
    </location>
</feature>
<feature type="zinc finger region" description="TRAF-type" evidence="5">
    <location>
        <begin position="2561"/>
        <end position="2615"/>
    </location>
</feature>
<feature type="repeat" description="ANK" evidence="4">
    <location>
        <begin position="2107"/>
        <end position="2139"/>
    </location>
</feature>
<feature type="domain" description="TRAF-type" evidence="7">
    <location>
        <begin position="554"/>
        <end position="600"/>
    </location>
</feature>
<feature type="domain" description="TRAF-type" evidence="7">
    <location>
        <begin position="762"/>
        <end position="807"/>
    </location>
</feature>
<feature type="domain" description="TRAF-type" evidence="7">
    <location>
        <begin position="611"/>
        <end position="657"/>
    </location>
</feature>
<dbReference type="GO" id="GO:0008270">
    <property type="term" value="F:zinc ion binding"/>
    <property type="evidence" value="ECO:0007669"/>
    <property type="project" value="UniProtKB-KW"/>
</dbReference>
<dbReference type="InterPro" id="IPR001293">
    <property type="entry name" value="Znf_TRAF"/>
</dbReference>
<keyword evidence="2 5" id="KW-0863">Zinc-finger</keyword>
<dbReference type="PANTHER" id="PTHR10131:SF94">
    <property type="entry name" value="TNF RECEPTOR-ASSOCIATED FACTOR 4"/>
    <property type="match status" value="1"/>
</dbReference>
<feature type="domain" description="TRAF-type" evidence="7">
    <location>
        <begin position="1033"/>
        <end position="1085"/>
    </location>
</feature>
<feature type="domain" description="TRAF-type" evidence="7">
    <location>
        <begin position="1197"/>
        <end position="1243"/>
    </location>
</feature>
<dbReference type="PROSITE" id="PS50088">
    <property type="entry name" value="ANK_REPEAT"/>
    <property type="match status" value="4"/>
</dbReference>
<evidence type="ECO:0000259" key="7">
    <source>
        <dbReference type="PROSITE" id="PS50145"/>
    </source>
</evidence>
<dbReference type="SUPFAM" id="SSF49599">
    <property type="entry name" value="TRAF domain-like"/>
    <property type="match status" value="5"/>
</dbReference>
<feature type="zinc finger region" description="TRAF-type" evidence="5">
    <location>
        <begin position="554"/>
        <end position="600"/>
    </location>
</feature>